<reference evidence="4 5" key="1">
    <citation type="submission" date="2019-06" db="EMBL/GenBank/DDBJ databases">
        <title>Whole genome shotgun sequence of Zoogloea ramigera NBRC 15342.</title>
        <authorList>
            <person name="Hosoyama A."/>
            <person name="Uohara A."/>
            <person name="Ohji S."/>
            <person name="Ichikawa N."/>
        </authorList>
    </citation>
    <scope>NUCLEOTIDE SEQUENCE [LARGE SCALE GENOMIC DNA]</scope>
    <source>
        <strain evidence="4 5">NBRC 15342</strain>
    </source>
</reference>
<dbReference type="EMBL" id="BJNV01000021">
    <property type="protein sequence ID" value="GEC95509.1"/>
    <property type="molecule type" value="Genomic_DNA"/>
</dbReference>
<dbReference type="Proteomes" id="UP000318422">
    <property type="component" value="Unassembled WGS sequence"/>
</dbReference>
<proteinExistence type="predicted"/>
<organism evidence="4 5">
    <name type="scientific">Zoogloea ramigera</name>
    <dbReference type="NCBI Taxonomy" id="350"/>
    <lineage>
        <taxon>Bacteria</taxon>
        <taxon>Pseudomonadati</taxon>
        <taxon>Pseudomonadota</taxon>
        <taxon>Betaproteobacteria</taxon>
        <taxon>Rhodocyclales</taxon>
        <taxon>Zoogloeaceae</taxon>
        <taxon>Zoogloea</taxon>
    </lineage>
</organism>
<dbReference type="OrthoDB" id="9182744at2"/>
<dbReference type="AlphaFoldDB" id="A0A4Y4CUP4"/>
<keyword evidence="2" id="KW-0964">Secreted</keyword>
<dbReference type="GO" id="GO:0005576">
    <property type="term" value="C:extracellular region"/>
    <property type="evidence" value="ECO:0007669"/>
    <property type="project" value="UniProtKB-SubCell"/>
</dbReference>
<dbReference type="Pfam" id="PF14449">
    <property type="entry name" value="PT-TG"/>
    <property type="match status" value="1"/>
</dbReference>
<evidence type="ECO:0000259" key="3">
    <source>
        <dbReference type="Pfam" id="PF14449"/>
    </source>
</evidence>
<name>A0A4Y4CUP4_ZOORA</name>
<feature type="domain" description="Pre-toxin TG" evidence="3">
    <location>
        <begin position="488"/>
        <end position="548"/>
    </location>
</feature>
<accession>A0A4Y4CUP4</accession>
<sequence>MFSKKTSPQARRSPAQQEAFFRNRRKALIYSGSVGLSALTGCETLPPALRQLAAEDDSVLTPRVPAFERKGAQARAASQAIFRQVDNRQPVVPAQAPQGLSAPLIAAAKGYEKTKRTLLASLAPGQRISYEDTATLVGPAVAGVLRTLFNEIAAQERDTQTLKTARSKPAAPRRQVERRGTVVTIPHGHMLSYVQKGYCMDPSLPAPGRDDAFEIWHVSERVPKELVPLFQAVGKWAALPQNKGSAQSLTWAIMGAGTESSWAKNISQKALAQMDEAMPGGARAFASYHNSQMLARALIKKVMKSTKLDRYIDPNQLLDNNRRDAAANELLQELIRQGQAMPGGKGVGYTMLAPNVAARSTGDATLSPKVQVVNVSGQDFDYELLDWFAQPVAPKQGTSATNDITAISDTAVPVQEQGGAAKDEERGKFLNDFLKDLSKFAAEGLLDSFAKHAPAASNAIARGASKAAQAVNLPRNVRKPLIEAAASAVSAVPVVGNVLSAYEFISGKDWYTGDDLSAMERAGALLGTVPGANALKAVSKAWKVSAGAGALRNAANNSALFRLVDKTEGARTLNDFIWSDTANNISSAVAPDSALTRVLDWNAGTKETASQVLAASWATLPWQKPVAQGLKAFSQSAQKYLPGLEPQTAP</sequence>
<evidence type="ECO:0000256" key="1">
    <source>
        <dbReference type="ARBA" id="ARBA00004613"/>
    </source>
</evidence>
<evidence type="ECO:0000313" key="4">
    <source>
        <dbReference type="EMBL" id="GEC95509.1"/>
    </source>
</evidence>
<keyword evidence="5" id="KW-1185">Reference proteome</keyword>
<dbReference type="RefSeq" id="WP_141351055.1">
    <property type="nucleotide sequence ID" value="NZ_BJNV01000021.1"/>
</dbReference>
<evidence type="ECO:0000256" key="2">
    <source>
        <dbReference type="ARBA" id="ARBA00022525"/>
    </source>
</evidence>
<comment type="subcellular location">
    <subcellularLocation>
        <location evidence="1">Secreted</location>
    </subcellularLocation>
</comment>
<protein>
    <recommendedName>
        <fullName evidence="3">Pre-toxin TG domain-containing protein</fullName>
    </recommendedName>
</protein>
<comment type="caution">
    <text evidence="4">The sequence shown here is derived from an EMBL/GenBank/DDBJ whole genome shotgun (WGS) entry which is preliminary data.</text>
</comment>
<evidence type="ECO:0000313" key="5">
    <source>
        <dbReference type="Proteomes" id="UP000318422"/>
    </source>
</evidence>
<dbReference type="InterPro" id="IPR027797">
    <property type="entry name" value="PT-TG_dom"/>
</dbReference>
<gene>
    <name evidence="4" type="ORF">ZRA01_15820</name>
</gene>